<proteinExistence type="predicted"/>
<organism evidence="3 4">
    <name type="scientific">Mucilaginibacter mallensis</name>
    <dbReference type="NCBI Taxonomy" id="652787"/>
    <lineage>
        <taxon>Bacteria</taxon>
        <taxon>Pseudomonadati</taxon>
        <taxon>Bacteroidota</taxon>
        <taxon>Sphingobacteriia</taxon>
        <taxon>Sphingobacteriales</taxon>
        <taxon>Sphingobacteriaceae</taxon>
        <taxon>Mucilaginibacter</taxon>
    </lineage>
</organism>
<name>A0A1H1XZZ5_MUCMA</name>
<dbReference type="RefSeq" id="WP_091373273.1">
    <property type="nucleotide sequence ID" value="NZ_LT629740.1"/>
</dbReference>
<keyword evidence="2" id="KW-0812">Transmembrane</keyword>
<keyword evidence="4" id="KW-1185">Reference proteome</keyword>
<feature type="coiled-coil region" evidence="1">
    <location>
        <begin position="221"/>
        <end position="248"/>
    </location>
</feature>
<evidence type="ECO:0000313" key="4">
    <source>
        <dbReference type="Proteomes" id="UP000199679"/>
    </source>
</evidence>
<evidence type="ECO:0008006" key="5">
    <source>
        <dbReference type="Google" id="ProtNLM"/>
    </source>
</evidence>
<gene>
    <name evidence="3" type="ORF">SAMN05216490_2591</name>
</gene>
<keyword evidence="2" id="KW-1133">Transmembrane helix</keyword>
<sequence length="458" mass="52650">MNISYTWALARKILIVFLALTILSSIAALLIRNSITQKLVDLTKLAKPVGQDEVEAEQILMLLHQAENDFQESLLSANSRKSIDYKTHLSLAFNQIDTLLKAEYDTSKLNVQQRKDVKFWYLKKLKLSDDLRMLKYNFDTLLTFYAGFNSALNDNTPETSSLHNSRQSTKESTNIVRKPDSENKKGLFGRIKDAIANKNGSTIVEINHTKNIGVTTDITSQKILAQDKKAYVKKLQQLQQQNVKLLDMQRKLITLNTYINNELERIVNESKEINYHVADEFRETAFKNYQETTSLLNSFYLVALFLVLIFAVLLILFILQLNKAELLLRKENSRSITRAQEKINELVAKIESSEKTITSSKIEELKEVVQLVISNNPAFLTKFNELDPDFCQKLLSAAPNLVATEIEFCILLRLNFETKEIARYTKSSVRAVEGKKYRIRRKLNIPSDQDITIWMINI</sequence>
<dbReference type="STRING" id="652787.SAMN05216490_2591"/>
<dbReference type="AlphaFoldDB" id="A0A1H1XZZ5"/>
<feature type="transmembrane region" description="Helical" evidence="2">
    <location>
        <begin position="299"/>
        <end position="319"/>
    </location>
</feature>
<keyword evidence="1" id="KW-0175">Coiled coil</keyword>
<protein>
    <recommendedName>
        <fullName evidence="5">HTH luxR-type domain-containing protein</fullName>
    </recommendedName>
</protein>
<dbReference type="SUPFAM" id="SSF46894">
    <property type="entry name" value="C-terminal effector domain of the bipartite response regulators"/>
    <property type="match status" value="1"/>
</dbReference>
<dbReference type="GO" id="GO:0003677">
    <property type="term" value="F:DNA binding"/>
    <property type="evidence" value="ECO:0007669"/>
    <property type="project" value="InterPro"/>
</dbReference>
<dbReference type="InterPro" id="IPR036388">
    <property type="entry name" value="WH-like_DNA-bd_sf"/>
</dbReference>
<reference evidence="3 4" key="1">
    <citation type="submission" date="2016-10" db="EMBL/GenBank/DDBJ databases">
        <authorList>
            <person name="de Groot N.N."/>
        </authorList>
    </citation>
    <scope>NUCLEOTIDE SEQUENCE [LARGE SCALE GENOMIC DNA]</scope>
    <source>
        <strain evidence="3 4">MP1X4</strain>
    </source>
</reference>
<dbReference type="Proteomes" id="UP000199679">
    <property type="component" value="Chromosome I"/>
</dbReference>
<accession>A0A1H1XZZ5</accession>
<evidence type="ECO:0000256" key="2">
    <source>
        <dbReference type="SAM" id="Phobius"/>
    </source>
</evidence>
<dbReference type="GO" id="GO:0006355">
    <property type="term" value="P:regulation of DNA-templated transcription"/>
    <property type="evidence" value="ECO:0007669"/>
    <property type="project" value="InterPro"/>
</dbReference>
<evidence type="ECO:0000313" key="3">
    <source>
        <dbReference type="EMBL" id="SDT14763.1"/>
    </source>
</evidence>
<dbReference type="EMBL" id="LT629740">
    <property type="protein sequence ID" value="SDT14763.1"/>
    <property type="molecule type" value="Genomic_DNA"/>
</dbReference>
<dbReference type="Gene3D" id="1.10.10.10">
    <property type="entry name" value="Winged helix-like DNA-binding domain superfamily/Winged helix DNA-binding domain"/>
    <property type="match status" value="1"/>
</dbReference>
<dbReference type="InterPro" id="IPR016032">
    <property type="entry name" value="Sig_transdc_resp-reg_C-effctor"/>
</dbReference>
<evidence type="ECO:0000256" key="1">
    <source>
        <dbReference type="SAM" id="Coils"/>
    </source>
</evidence>
<dbReference type="OrthoDB" id="711632at2"/>
<keyword evidence="2" id="KW-0472">Membrane</keyword>